<dbReference type="InterPro" id="IPR005814">
    <property type="entry name" value="Aminotrans_3"/>
</dbReference>
<dbReference type="InterPro" id="IPR015422">
    <property type="entry name" value="PyrdxlP-dep_Trfase_small"/>
</dbReference>
<reference evidence="4" key="2">
    <citation type="journal article" date="2022" name="Sci. Rep.">
        <title>In silico prediction of the enzymes involved in the degradation of the herbicide molinate by Gulosibacter molinativorax ON4T.</title>
        <authorList>
            <person name="Lopes A.R."/>
            <person name="Bunin E."/>
            <person name="Viana A.T."/>
            <person name="Froufe H."/>
            <person name="Munoz-Merida A."/>
            <person name="Pinho D."/>
            <person name="Figueiredo J."/>
            <person name="Barroso C."/>
            <person name="Vaz-Moreira I."/>
            <person name="Bellanger X."/>
            <person name="Egas C."/>
            <person name="Nunes O.C."/>
        </authorList>
    </citation>
    <scope>NUCLEOTIDE SEQUENCE</scope>
    <source>
        <strain evidence="4">ON4</strain>
    </source>
</reference>
<evidence type="ECO:0000313" key="5">
    <source>
        <dbReference type="Proteomes" id="UP001170379"/>
    </source>
</evidence>
<evidence type="ECO:0000256" key="3">
    <source>
        <dbReference type="RuleBase" id="RU003560"/>
    </source>
</evidence>
<dbReference type="Pfam" id="PF00202">
    <property type="entry name" value="Aminotran_3"/>
    <property type="match status" value="1"/>
</dbReference>
<keyword evidence="5" id="KW-1185">Reference proteome</keyword>
<gene>
    <name evidence="4" type="ORF">C7K25_01470</name>
</gene>
<sequence>MNALAWADRSQAHLWRHFAPVAGPAPQIFVRGEGSYLFDANGDRYLDALSDLYCVNLGHSYGEELGQAALAQYRELGFLSTWGNAHPATIELAERLAEMTPAGLNRVFFTPSGGESVEAAWKIARQYFLLRGENRYKGISRKTAYHGTTLGALGLNGIDHLREPFEPLLRGGVQVSNTREVALADSAAEKAAAVQRILAEVEATIQREGPETIAMLIIEPVQNHGGMLHAPESYARGLRALCDRYGILLVADETITAFGRVGEWFASESFGFDPDIIVTAKGLSSAHAVIGAVIVHDRVLEPYREPGALLQHGNTFGGHPVMAAVALKNLEIMTRIGLPAQVRARTPALEGWMRSLASHPLVAQVRGAGFLWAIELRSPEHLRRDATRSVYEDADITGRLRERRVLTRIAFDDDIPIINVAPPLVAEDVEFETITHAIREVLDEVRDQIEGGFALLSERQHQLQHQHQERMVT</sequence>
<evidence type="ECO:0000256" key="2">
    <source>
        <dbReference type="ARBA" id="ARBA00022898"/>
    </source>
</evidence>
<accession>A0ABT7C4T9</accession>
<dbReference type="GO" id="GO:0008483">
    <property type="term" value="F:transaminase activity"/>
    <property type="evidence" value="ECO:0007669"/>
    <property type="project" value="UniProtKB-KW"/>
</dbReference>
<dbReference type="CDD" id="cd00610">
    <property type="entry name" value="OAT_like"/>
    <property type="match status" value="1"/>
</dbReference>
<reference evidence="4" key="1">
    <citation type="submission" date="2018-03" db="EMBL/GenBank/DDBJ databases">
        <authorList>
            <person name="Nunes O.C."/>
            <person name="Lopes A.R."/>
            <person name="Froufe H."/>
            <person name="Munoz-Merida A."/>
            <person name="Barroso C."/>
            <person name="Egas C."/>
        </authorList>
    </citation>
    <scope>NUCLEOTIDE SEQUENCE</scope>
    <source>
        <strain evidence="4">ON4</strain>
    </source>
</reference>
<name>A0ABT7C4T9_9MICO</name>
<dbReference type="InterPro" id="IPR015424">
    <property type="entry name" value="PyrdxlP-dep_Trfase"/>
</dbReference>
<dbReference type="PANTHER" id="PTHR43094">
    <property type="entry name" value="AMINOTRANSFERASE"/>
    <property type="match status" value="1"/>
</dbReference>
<comment type="similarity">
    <text evidence="1 3">Belongs to the class-III pyridoxal-phosphate-dependent aminotransferase family.</text>
</comment>
<dbReference type="Gene3D" id="3.90.1150.10">
    <property type="entry name" value="Aspartate Aminotransferase, domain 1"/>
    <property type="match status" value="1"/>
</dbReference>
<keyword evidence="2 3" id="KW-0663">Pyridoxal phosphate</keyword>
<proteinExistence type="inferred from homology"/>
<keyword evidence="4" id="KW-0032">Aminotransferase</keyword>
<dbReference type="SUPFAM" id="SSF53383">
    <property type="entry name" value="PLP-dependent transferases"/>
    <property type="match status" value="1"/>
</dbReference>
<dbReference type="Gene3D" id="3.40.640.10">
    <property type="entry name" value="Type I PLP-dependent aspartate aminotransferase-like (Major domain)"/>
    <property type="match status" value="1"/>
</dbReference>
<comment type="caution">
    <text evidence="4">The sequence shown here is derived from an EMBL/GenBank/DDBJ whole genome shotgun (WGS) entry which is preliminary data.</text>
</comment>
<organism evidence="4 5">
    <name type="scientific">Gulosibacter molinativorax</name>
    <dbReference type="NCBI Taxonomy" id="256821"/>
    <lineage>
        <taxon>Bacteria</taxon>
        <taxon>Bacillati</taxon>
        <taxon>Actinomycetota</taxon>
        <taxon>Actinomycetes</taxon>
        <taxon>Micrococcales</taxon>
        <taxon>Microbacteriaceae</taxon>
        <taxon>Gulosibacter</taxon>
    </lineage>
</organism>
<protein>
    <submittedName>
        <fullName evidence="4">Aspartate aminotransferase family protein</fullName>
    </submittedName>
</protein>
<evidence type="ECO:0000313" key="4">
    <source>
        <dbReference type="EMBL" id="MDJ1370050.1"/>
    </source>
</evidence>
<dbReference type="InterPro" id="IPR015421">
    <property type="entry name" value="PyrdxlP-dep_Trfase_major"/>
</dbReference>
<dbReference type="EMBL" id="PXVD01000002">
    <property type="protein sequence ID" value="MDJ1370050.1"/>
    <property type="molecule type" value="Genomic_DNA"/>
</dbReference>
<dbReference type="Proteomes" id="UP001170379">
    <property type="component" value="Unassembled WGS sequence"/>
</dbReference>
<dbReference type="RefSeq" id="WP_051266088.1">
    <property type="nucleotide sequence ID" value="NZ_CP028426.1"/>
</dbReference>
<evidence type="ECO:0000256" key="1">
    <source>
        <dbReference type="ARBA" id="ARBA00008954"/>
    </source>
</evidence>
<dbReference type="PANTHER" id="PTHR43094:SF1">
    <property type="entry name" value="AMINOTRANSFERASE CLASS-III"/>
    <property type="match status" value="1"/>
</dbReference>
<keyword evidence="4" id="KW-0808">Transferase</keyword>